<dbReference type="InParanoid" id="C1EDE9"/>
<dbReference type="GeneID" id="8247518"/>
<gene>
    <name evidence="1" type="ORF">MICPUN_62246</name>
</gene>
<name>C1EDE9_MICCC</name>
<dbReference type="EMBL" id="CP001330">
    <property type="protein sequence ID" value="ACO66043.1"/>
    <property type="molecule type" value="Genomic_DNA"/>
</dbReference>
<organism evidence="1 2">
    <name type="scientific">Micromonas commoda (strain RCC299 / NOUM17 / CCMP2709)</name>
    <name type="common">Picoplanktonic green alga</name>
    <dbReference type="NCBI Taxonomy" id="296587"/>
    <lineage>
        <taxon>Eukaryota</taxon>
        <taxon>Viridiplantae</taxon>
        <taxon>Chlorophyta</taxon>
        <taxon>Mamiellophyceae</taxon>
        <taxon>Mamiellales</taxon>
        <taxon>Mamiellaceae</taxon>
        <taxon>Micromonas</taxon>
    </lineage>
</organism>
<evidence type="ECO:0000313" key="1">
    <source>
        <dbReference type="EMBL" id="ACO66043.1"/>
    </source>
</evidence>
<reference evidence="1 2" key="1">
    <citation type="journal article" date="2009" name="Science">
        <title>Green evolution and dynamic adaptations revealed by genomes of the marine picoeukaryotes Micromonas.</title>
        <authorList>
            <person name="Worden A.Z."/>
            <person name="Lee J.H."/>
            <person name="Mock T."/>
            <person name="Rouze P."/>
            <person name="Simmons M.P."/>
            <person name="Aerts A.L."/>
            <person name="Allen A.E."/>
            <person name="Cuvelier M.L."/>
            <person name="Derelle E."/>
            <person name="Everett M.V."/>
            <person name="Foulon E."/>
            <person name="Grimwood J."/>
            <person name="Gundlach H."/>
            <person name="Henrissat B."/>
            <person name="Napoli C."/>
            <person name="McDonald S.M."/>
            <person name="Parker M.S."/>
            <person name="Rombauts S."/>
            <person name="Salamov A."/>
            <person name="Von Dassow P."/>
            <person name="Badger J.H."/>
            <person name="Coutinho P.M."/>
            <person name="Demir E."/>
            <person name="Dubchak I."/>
            <person name="Gentemann C."/>
            <person name="Eikrem W."/>
            <person name="Gready J.E."/>
            <person name="John U."/>
            <person name="Lanier W."/>
            <person name="Lindquist E.A."/>
            <person name="Lucas S."/>
            <person name="Mayer K.F."/>
            <person name="Moreau H."/>
            <person name="Not F."/>
            <person name="Otillar R."/>
            <person name="Panaud O."/>
            <person name="Pangilinan J."/>
            <person name="Paulsen I."/>
            <person name="Piegu B."/>
            <person name="Poliakov A."/>
            <person name="Robbens S."/>
            <person name="Schmutz J."/>
            <person name="Toulza E."/>
            <person name="Wyss T."/>
            <person name="Zelensky A."/>
            <person name="Zhou K."/>
            <person name="Armbrust E.V."/>
            <person name="Bhattacharya D."/>
            <person name="Goodenough U.W."/>
            <person name="Van de Peer Y."/>
            <person name="Grigoriev I.V."/>
        </authorList>
    </citation>
    <scope>NUCLEOTIDE SEQUENCE [LARGE SCALE GENOMIC DNA]</scope>
    <source>
        <strain evidence="2">RCC299 / NOUM17</strain>
    </source>
</reference>
<dbReference type="Proteomes" id="UP000002009">
    <property type="component" value="Chromosome 11"/>
</dbReference>
<keyword evidence="2" id="KW-1185">Reference proteome</keyword>
<dbReference type="KEGG" id="mis:MICPUN_62246"/>
<protein>
    <submittedName>
        <fullName evidence="1">Uncharacterized protein</fullName>
    </submittedName>
</protein>
<dbReference type="AlphaFoldDB" id="C1EDE9"/>
<evidence type="ECO:0000313" key="2">
    <source>
        <dbReference type="Proteomes" id="UP000002009"/>
    </source>
</evidence>
<proteinExistence type="predicted"/>
<accession>C1EDE9</accession>
<sequence>MDLASLCSGSRSSGNFSSAAGIANWTRAKGVALALAPHARPPVHTRSITAECSTNDDRLALPRGAHARALRASGRQSG</sequence>
<dbReference type="RefSeq" id="XP_002504785.1">
    <property type="nucleotide sequence ID" value="XM_002504739.1"/>
</dbReference>